<dbReference type="OMA" id="CVGTANR"/>
<dbReference type="Ensembl" id="ENSGGOT00000026227.2">
    <property type="protein sequence ID" value="ENSGGOP00000021585.2"/>
    <property type="gene ID" value="ENSGGOG00000024435.2"/>
</dbReference>
<evidence type="ECO:0000256" key="1">
    <source>
        <dbReference type="ARBA" id="ARBA00023002"/>
    </source>
</evidence>
<name>G3S0J0_GORGO</name>
<dbReference type="EMBL" id="CABD030004746">
    <property type="status" value="NOT_ANNOTATED_CDS"/>
    <property type="molecule type" value="Genomic_DNA"/>
</dbReference>
<dbReference type="Proteomes" id="UP000001519">
    <property type="component" value="Chromosome 1"/>
</dbReference>
<evidence type="ECO:0000313" key="2">
    <source>
        <dbReference type="Ensembl" id="ENSGGOP00000021585.2"/>
    </source>
</evidence>
<dbReference type="STRING" id="9593.ENSGGOP00000021585"/>
<dbReference type="eggNOG" id="KOG1799">
    <property type="taxonomic scope" value="Eukaryota"/>
</dbReference>
<dbReference type="GeneTree" id="ENSGT00500000044896"/>
<dbReference type="PANTHER" id="PTHR43073:SF2">
    <property type="entry name" value="DIHYDROPYRIMIDINE DEHYDROGENASE [NADP(+)]"/>
    <property type="match status" value="1"/>
</dbReference>
<keyword evidence="1" id="KW-0560">Oxidoreductase</keyword>
<proteinExistence type="predicted"/>
<dbReference type="EMBL" id="CABD030004745">
    <property type="status" value="NOT_ANNOTATED_CDS"/>
    <property type="molecule type" value="Genomic_DNA"/>
</dbReference>
<sequence>MSIPQIRNPSLPPPEKMSEAYSAKIALFGAGPASISCASFLARLGYSDITIFEKQEYVGGLSTSEIPQFRLPYDVVNFEIELMKDLGVKIICGKSLSVNEMTLSTLKEKGYKAAFIGIGLPEPNKDAIFQGLTQDQGFYTSKDFLPLVAKGSKAGMCACHSPLPSIRGVVIVLGAGDTAFDCATSALRCGARRVFIVFRKGFVNIRAVPEEVEVTVSGGHATALQTGRQSETPQKKRKEKKKGIENFLKEALSPIKFNRWGLPEVDPETMQTSEAWVFAGGDVVGLANTTVESVNDGKQASWYIHKYVQSQYGASVSAKPELPLFYTPIDLVDISVEMAGLKFINPFGLASATPATSTSMIRRAFEAGWGFALTKTFSLDKDIVTNVSPRIIRGTTSGPMYGPGQSSFLNIELISEKTAAYWCQSVTELKADFPDNVSVI</sequence>
<dbReference type="EMBL" id="CABD030004743">
    <property type="status" value="NOT_ANNOTATED_CDS"/>
    <property type="molecule type" value="Genomic_DNA"/>
</dbReference>
<dbReference type="SUPFAM" id="SSF51905">
    <property type="entry name" value="FAD/NAD(P)-binding domain"/>
    <property type="match status" value="1"/>
</dbReference>
<reference evidence="3" key="1">
    <citation type="submission" date="2011-05" db="EMBL/GenBank/DDBJ databases">
        <title>Insights into the evolution of the great apes provided by the gorilla genome.</title>
        <authorList>
            <person name="Scally A."/>
        </authorList>
    </citation>
    <scope>NUCLEOTIDE SEQUENCE [LARGE SCALE GENOMIC DNA]</scope>
</reference>
<evidence type="ECO:0000313" key="3">
    <source>
        <dbReference type="Proteomes" id="UP000001519"/>
    </source>
</evidence>
<keyword evidence="3" id="KW-1185">Reference proteome</keyword>
<dbReference type="Pfam" id="PF13450">
    <property type="entry name" value="NAD_binding_8"/>
    <property type="match status" value="1"/>
</dbReference>
<dbReference type="Bgee" id="ENSGGOG00000024435">
    <property type="expression patterns" value="Expressed in liver and 4 other cell types or tissues"/>
</dbReference>
<reference evidence="2" key="3">
    <citation type="submission" date="2025-08" db="UniProtKB">
        <authorList>
            <consortium name="Ensembl"/>
        </authorList>
    </citation>
    <scope>IDENTIFICATION</scope>
</reference>
<organism evidence="2 3">
    <name type="scientific">Gorilla gorilla gorilla</name>
    <name type="common">Western lowland gorilla</name>
    <dbReference type="NCBI Taxonomy" id="9595"/>
    <lineage>
        <taxon>Eukaryota</taxon>
        <taxon>Metazoa</taxon>
        <taxon>Chordata</taxon>
        <taxon>Craniata</taxon>
        <taxon>Vertebrata</taxon>
        <taxon>Euteleostomi</taxon>
        <taxon>Mammalia</taxon>
        <taxon>Eutheria</taxon>
        <taxon>Euarchontoglires</taxon>
        <taxon>Primates</taxon>
        <taxon>Haplorrhini</taxon>
        <taxon>Catarrhini</taxon>
        <taxon>Hominidae</taxon>
        <taxon>Gorilla</taxon>
    </lineage>
</organism>
<dbReference type="PANTHER" id="PTHR43073">
    <property type="entry name" value="DIHYDROPYRIMIDINE DEHYDROGENASE [NADP(+)]"/>
    <property type="match status" value="1"/>
</dbReference>
<dbReference type="GO" id="GO:0016627">
    <property type="term" value="F:oxidoreductase activity, acting on the CH-CH group of donors"/>
    <property type="evidence" value="ECO:0007669"/>
    <property type="project" value="UniProtKB-ARBA"/>
</dbReference>
<dbReference type="SUPFAM" id="SSF51971">
    <property type="entry name" value="Nucleotide-binding domain"/>
    <property type="match status" value="1"/>
</dbReference>
<dbReference type="PRINTS" id="PR00419">
    <property type="entry name" value="ADXRDTASE"/>
</dbReference>
<dbReference type="EMBL" id="CABD030004744">
    <property type="status" value="NOT_ANNOTATED_CDS"/>
    <property type="molecule type" value="Genomic_DNA"/>
</dbReference>
<dbReference type="Gene3D" id="3.20.20.70">
    <property type="entry name" value="Aldolase class I"/>
    <property type="match status" value="1"/>
</dbReference>
<dbReference type="FunFam" id="3.50.50.60:FF:000056">
    <property type="entry name" value="Dihydropyrimidine dehydrogenase [NADP(+)]"/>
    <property type="match status" value="1"/>
</dbReference>
<dbReference type="SUPFAM" id="SSF51395">
    <property type="entry name" value="FMN-linked oxidoreductases"/>
    <property type="match status" value="1"/>
</dbReference>
<dbReference type="EMBL" id="CABD030004742">
    <property type="status" value="NOT_ANNOTATED_CDS"/>
    <property type="molecule type" value="Genomic_DNA"/>
</dbReference>
<accession>G3S0J0</accession>
<reference evidence="2 3" key="2">
    <citation type="journal article" date="2012" name="Nature">
        <title>Insights into hominid evolution from the gorilla genome sequence.</title>
        <authorList>
            <person name="Scally A."/>
            <person name="Dutheil J.Y."/>
            <person name="Hillier L.W."/>
            <person name="Jordan G.E."/>
            <person name="Goodhead I."/>
            <person name="Herrero J."/>
            <person name="Hobolth A."/>
            <person name="Lappalainen T."/>
            <person name="Mailund T."/>
            <person name="Marques-Bonet T."/>
            <person name="McCarthy S."/>
            <person name="Montgomery S.H."/>
            <person name="Schwalie P.C."/>
            <person name="Tang Y.A."/>
            <person name="Ward M.C."/>
            <person name="Xue Y."/>
            <person name="Yngvadottir B."/>
            <person name="Alkan C."/>
            <person name="Andersen L.N."/>
            <person name="Ayub Q."/>
            <person name="Ball E.V."/>
            <person name="Beal K."/>
            <person name="Bradley B.J."/>
            <person name="Chen Y."/>
            <person name="Clee C.M."/>
            <person name="Fitzgerald S."/>
            <person name="Graves T.A."/>
            <person name="Gu Y."/>
            <person name="Heath P."/>
            <person name="Heger A."/>
            <person name="Karakoc E."/>
            <person name="Kolb-Kokocinski A."/>
            <person name="Laird G.K."/>
            <person name="Lunter G."/>
            <person name="Meader S."/>
            <person name="Mort M."/>
            <person name="Mullikin J.C."/>
            <person name="Munch K."/>
            <person name="O'Connor T.D."/>
            <person name="Phillips A.D."/>
            <person name="Prado-Martinez J."/>
            <person name="Rogers A.S."/>
            <person name="Sajjadian S."/>
            <person name="Schmidt D."/>
            <person name="Shaw K."/>
            <person name="Simpson J.T."/>
            <person name="Stenson P.D."/>
            <person name="Turner D.J."/>
            <person name="Vigilant L."/>
            <person name="Vilella A.J."/>
            <person name="Whitener W."/>
            <person name="Zhu B."/>
            <person name="Cooper D.N."/>
            <person name="de Jong P."/>
            <person name="Dermitzakis E.T."/>
            <person name="Eichler E.E."/>
            <person name="Flicek P."/>
            <person name="Goldman N."/>
            <person name="Mundy N.I."/>
            <person name="Ning Z."/>
            <person name="Odom D.T."/>
            <person name="Ponting C.P."/>
            <person name="Quail M.A."/>
            <person name="Ryder O.A."/>
            <person name="Searle S.M."/>
            <person name="Warren W.C."/>
            <person name="Wilson R.K."/>
            <person name="Schierup M.H."/>
            <person name="Rogers J."/>
            <person name="Tyler-Smith C."/>
            <person name="Durbin R."/>
        </authorList>
    </citation>
    <scope>NUCLEOTIDE SEQUENCE [LARGE SCALE GENOMIC DNA]</scope>
</reference>
<dbReference type="HOGENOM" id="CLU_000422_3_3_1"/>
<dbReference type="InParanoid" id="G3S0J0"/>
<dbReference type="AlphaFoldDB" id="G3S0J0"/>
<dbReference type="InterPro" id="IPR013785">
    <property type="entry name" value="Aldolase_TIM"/>
</dbReference>
<protein>
    <recommendedName>
        <fullName evidence="4">Dihydropyrimidine dehydrogenase</fullName>
    </recommendedName>
</protein>
<dbReference type="InterPro" id="IPR036188">
    <property type="entry name" value="FAD/NAD-bd_sf"/>
</dbReference>
<evidence type="ECO:0008006" key="4">
    <source>
        <dbReference type="Google" id="ProtNLM"/>
    </source>
</evidence>
<reference evidence="2" key="4">
    <citation type="submission" date="2025-09" db="UniProtKB">
        <authorList>
            <consortium name="Ensembl"/>
        </authorList>
    </citation>
    <scope>IDENTIFICATION</scope>
</reference>
<dbReference type="Gene3D" id="3.50.50.60">
    <property type="entry name" value="FAD/NAD(P)-binding domain"/>
    <property type="match status" value="3"/>
</dbReference>